<dbReference type="Proteomes" id="UP000008837">
    <property type="component" value="Unassembled WGS sequence"/>
</dbReference>
<evidence type="ECO:0000259" key="2">
    <source>
        <dbReference type="SMART" id="SM01373"/>
    </source>
</evidence>
<gene>
    <name evidence="3" type="ORF">MGL_2562</name>
</gene>
<proteinExistence type="predicted"/>
<dbReference type="SMART" id="SM01373">
    <property type="entry name" value="MAGE"/>
    <property type="match status" value="1"/>
</dbReference>
<organism evidence="3 4">
    <name type="scientific">Malassezia globosa (strain ATCC MYA-4612 / CBS 7966)</name>
    <name type="common">Dandruff-associated fungus</name>
    <dbReference type="NCBI Taxonomy" id="425265"/>
    <lineage>
        <taxon>Eukaryota</taxon>
        <taxon>Fungi</taxon>
        <taxon>Dikarya</taxon>
        <taxon>Basidiomycota</taxon>
        <taxon>Ustilaginomycotina</taxon>
        <taxon>Malasseziomycetes</taxon>
        <taxon>Malasseziales</taxon>
        <taxon>Malasseziaceae</taxon>
        <taxon>Malassezia</taxon>
    </lineage>
</organism>
<dbReference type="EMBL" id="AAYY01000009">
    <property type="protein sequence ID" value="EDP42966.1"/>
    <property type="molecule type" value="Genomic_DNA"/>
</dbReference>
<dbReference type="OrthoDB" id="205198at2759"/>
<dbReference type="RefSeq" id="XP_001730180.1">
    <property type="nucleotide sequence ID" value="XM_001730128.1"/>
</dbReference>
<dbReference type="AlphaFoldDB" id="A8Q4L1"/>
<dbReference type="InterPro" id="IPR037445">
    <property type="entry name" value="MAGE"/>
</dbReference>
<comment type="caution">
    <text evidence="3">The sequence shown here is derived from an EMBL/GenBank/DDBJ whole genome shotgun (WGS) entry which is preliminary data.</text>
</comment>
<dbReference type="Pfam" id="PF01454">
    <property type="entry name" value="MAGE"/>
    <property type="match status" value="1"/>
</dbReference>
<feature type="compositionally biased region" description="Basic and acidic residues" evidence="1">
    <location>
        <begin position="320"/>
        <end position="332"/>
    </location>
</feature>
<feature type="domain" description="MAGE" evidence="2">
    <location>
        <begin position="50"/>
        <end position="306"/>
    </location>
</feature>
<dbReference type="InParanoid" id="A8Q4L1"/>
<dbReference type="Gene3D" id="1.10.10.1200">
    <property type="entry name" value="MAGE homology domain, winged helix WH1 motif"/>
    <property type="match status" value="1"/>
</dbReference>
<evidence type="ECO:0000313" key="3">
    <source>
        <dbReference type="EMBL" id="EDP42966.1"/>
    </source>
</evidence>
<name>A8Q4L1_MALGO</name>
<dbReference type="PANTHER" id="PTHR11736:SF14">
    <property type="entry name" value="NSE3 HOMOLOG, SMC5-SMC6 COMPLEX COMPONENT"/>
    <property type="match status" value="1"/>
</dbReference>
<evidence type="ECO:0000313" key="4">
    <source>
        <dbReference type="Proteomes" id="UP000008837"/>
    </source>
</evidence>
<evidence type="ECO:0000256" key="1">
    <source>
        <dbReference type="SAM" id="MobiDB-lite"/>
    </source>
</evidence>
<dbReference type="STRING" id="425265.A8Q4L1"/>
<accession>A8Q4L1</accession>
<dbReference type="Gene3D" id="1.10.10.1210">
    <property type="entry name" value="MAGE homology domain, winged helix WH2 motif"/>
    <property type="match status" value="1"/>
</dbReference>
<feature type="compositionally biased region" description="Polar residues" evidence="1">
    <location>
        <begin position="135"/>
        <end position="145"/>
    </location>
</feature>
<feature type="region of interest" description="Disordered" evidence="1">
    <location>
        <begin position="163"/>
        <end position="184"/>
    </location>
</feature>
<dbReference type="GO" id="GO:0005634">
    <property type="term" value="C:nucleus"/>
    <property type="evidence" value="ECO:0007669"/>
    <property type="project" value="TreeGrafter"/>
</dbReference>
<dbReference type="InterPro" id="IPR041899">
    <property type="entry name" value="MAGE_WH2"/>
</dbReference>
<dbReference type="InterPro" id="IPR002190">
    <property type="entry name" value="MHD_dom"/>
</dbReference>
<dbReference type="InterPro" id="IPR041898">
    <property type="entry name" value="MAGE_WH1"/>
</dbReference>
<protein>
    <recommendedName>
        <fullName evidence="2">MAGE domain-containing protein</fullName>
    </recommendedName>
</protein>
<dbReference type="KEGG" id="mgl:MGL_2562"/>
<dbReference type="GeneID" id="5854487"/>
<feature type="region of interest" description="Disordered" evidence="1">
    <location>
        <begin position="320"/>
        <end position="340"/>
    </location>
</feature>
<reference evidence="3 4" key="1">
    <citation type="journal article" date="2007" name="Proc. Natl. Acad. Sci. U.S.A.">
        <title>Dandruff-associated Malassezia genomes reveal convergent and divergent virulence traits shared with plant and human fungal pathogens.</title>
        <authorList>
            <person name="Xu J."/>
            <person name="Saunders C.W."/>
            <person name="Hu P."/>
            <person name="Grant R.A."/>
            <person name="Boekhout T."/>
            <person name="Kuramae E.E."/>
            <person name="Kronstad J.W."/>
            <person name="Deangelis Y.M."/>
            <person name="Reeder N.L."/>
            <person name="Johnstone K.R."/>
            <person name="Leland M."/>
            <person name="Fieno A.M."/>
            <person name="Begley W.M."/>
            <person name="Sun Y."/>
            <person name="Lacey M.P."/>
            <person name="Chaudhary T."/>
            <person name="Keough T."/>
            <person name="Chu L."/>
            <person name="Sears R."/>
            <person name="Yuan B."/>
            <person name="Dawson T.L.Jr."/>
        </authorList>
    </citation>
    <scope>NUCLEOTIDE SEQUENCE [LARGE SCALE GENOMIC DNA]</scope>
    <source>
        <strain evidence="4">ATCC MYA-4612 / CBS 7966</strain>
    </source>
</reference>
<dbReference type="PANTHER" id="PTHR11736">
    <property type="entry name" value="MELANOMA-ASSOCIATED ANTIGEN MAGE ANTIGEN"/>
    <property type="match status" value="1"/>
</dbReference>
<dbReference type="OMA" id="DANDAWI"/>
<dbReference type="GO" id="GO:0006281">
    <property type="term" value="P:DNA repair"/>
    <property type="evidence" value="ECO:0007669"/>
    <property type="project" value="TreeGrafter"/>
</dbReference>
<sequence>MAPDANDAWIDAFLDSSTEVEETRAAVSSSARAAARSLGEPGVRRRAQDLVRLAVFTEYDRMPIKRDIIIKNVIGKEASRAFPVILACAQQILRLTFGFELVEMRAKGTENPLLAEQTSLLDERAGSKRRRTDNDNTQSRKTSAASHGYVLRSTLPAEVIQFMTTSGPPVPPSDQSSRDAPHARNDLPMLDWQASEGELGITGLLFVVLGLILVSGRQASDTRIRSCLAQLSLSIDRPLPKALHPLGSGTHEQGSHTLDTFLQQAQRRGYLERVRVASAAETSSQACDWEWRWGARAEIEIGEHAVAAFMVDVYHQDAKPESSDSLTKRIERAAGTPLVG</sequence>
<feature type="region of interest" description="Disordered" evidence="1">
    <location>
        <begin position="113"/>
        <end position="145"/>
    </location>
</feature>
<keyword evidence="4" id="KW-1185">Reference proteome</keyword>
<dbReference type="VEuPathDB" id="FungiDB:MGL_2562"/>